<keyword evidence="1" id="KW-0540">Nuclease</keyword>
<organism evidence="6 8">
    <name type="scientific">Ustilago bromivora</name>
    <dbReference type="NCBI Taxonomy" id="307758"/>
    <lineage>
        <taxon>Eukaryota</taxon>
        <taxon>Fungi</taxon>
        <taxon>Dikarya</taxon>
        <taxon>Basidiomycota</taxon>
        <taxon>Ustilaginomycotina</taxon>
        <taxon>Ustilaginomycetes</taxon>
        <taxon>Ustilaginales</taxon>
        <taxon>Ustilaginaceae</taxon>
        <taxon>Ustilago</taxon>
    </lineage>
</organism>
<dbReference type="PANTHER" id="PTHR11081:SF75">
    <property type="entry name" value="ENDONUCLEASE, PUTATIVE (AFU_ORTHOLOGUE AFUA_3G13260)-RELATED"/>
    <property type="match status" value="1"/>
</dbReference>
<dbReference type="SUPFAM" id="SSF88723">
    <property type="entry name" value="PIN domain-like"/>
    <property type="match status" value="1"/>
</dbReference>
<dbReference type="SUPFAM" id="SSF47807">
    <property type="entry name" value="5' to 3' exonuclease, C-terminal subdomain"/>
    <property type="match status" value="1"/>
</dbReference>
<feature type="region of interest" description="Disordered" evidence="3">
    <location>
        <begin position="173"/>
        <end position="197"/>
    </location>
</feature>
<evidence type="ECO:0000259" key="5">
    <source>
        <dbReference type="SMART" id="SM00485"/>
    </source>
</evidence>
<sequence length="846" mass="91134">MGIPNLWPELSSSATTTTLPIYCLTSFTTNTNSSRGLRLGIDASLWLFHAQQSSGGSNPYLRLLFYRLAKLLTLPVLPLFVFDGSERPTWKRGKEVKGKQHAIEHPFTQLIEAFGFQWCRARGEAEAELAWLNTEGVVDAVLTDDSDALLFGAQTVVRNWGRNLSGTKAFNRSTSGGSDVFQDEESSSTTVGGGGGLQLTGSDRDHLITLYKASDMLSHPDLGLDQNGLILIALMSGGDYDTTGLLKCGVKIAIALARGGFGTSLISAFKSSYPTLTSAAQTCSRFASFLSTWLEEVREELRTNNLGFLPSRRPKLASTIKDSFLATPESRRVLAFYVYPLTSNKGSSVKMEGKGGEPDLQRLASLAQLYFQWSKEAILGKFRRVLGPGVVVRRLRQQVVEVVDGAGSEGPWGALVDSPSSKGVRRYRLGLAAPNDAGEEGGKEGKEEPMHESPNATRITDFFSRTAITSKIPTTSARVSMEGAQTPTLDIKAIRFQRRHAALAPFLDYRCLVSAEEFALAAEKGIDASFDAGLKVGRTQQDGESETEVEDVEDGPSRGAKVDDGKEPLLMWIPEPLLQLSVSGGDKLQSFIKDLERKNAAKSAKKPSSGAGAGGGGKKGQMSLMSFVKPGAKPSLSSTTTRSFAYGGTTKPQPPREEPMTPRASRQLRIPSGLMRRTEFVPLPASTRSLGLGRRRGLEKITSMPENPALEEGEGDSSIEFLGALVSSSSRKNGRQVHSRPSTPPTNDSSEEGSSSNKSPRKSKTPAKTVSSDSGRGERRDTPSQRALAEPSTDEEEGMDDGKGEIIPPSPTCLFGATLASAIRQNAKPRKPRISAITISDDSDNE</sequence>
<dbReference type="InterPro" id="IPR029060">
    <property type="entry name" value="PIN-like_dom_sf"/>
</dbReference>
<keyword evidence="9" id="KW-1185">Reference proteome</keyword>
<dbReference type="SMART" id="SM00485">
    <property type="entry name" value="XPGN"/>
    <property type="match status" value="1"/>
</dbReference>
<feature type="region of interest" description="Disordered" evidence="3">
    <location>
        <begin position="433"/>
        <end position="454"/>
    </location>
</feature>
<feature type="compositionally biased region" description="Basic and acidic residues" evidence="3">
    <location>
        <begin position="440"/>
        <end position="451"/>
    </location>
</feature>
<feature type="region of interest" description="Disordered" evidence="3">
    <location>
        <begin position="538"/>
        <end position="566"/>
    </location>
</feature>
<keyword evidence="2" id="KW-0378">Hydrolase</keyword>
<reference evidence="7" key="3">
    <citation type="submission" date="2018-08" db="EMBL/GenBank/DDBJ databases">
        <authorList>
            <person name="Guldener U."/>
        </authorList>
    </citation>
    <scope>NUCLEOTIDE SEQUENCE</scope>
    <source>
        <strain evidence="7">UB2</strain>
    </source>
</reference>
<evidence type="ECO:0008006" key="10">
    <source>
        <dbReference type="Google" id="ProtNLM"/>
    </source>
</evidence>
<dbReference type="SMART" id="SM00484">
    <property type="entry name" value="XPGI"/>
    <property type="match status" value="1"/>
</dbReference>
<dbReference type="GO" id="GO:0006281">
    <property type="term" value="P:DNA repair"/>
    <property type="evidence" value="ECO:0007669"/>
    <property type="project" value="UniProtKB-ARBA"/>
</dbReference>
<gene>
    <name evidence="7" type="ORF">UBRO2_03693</name>
    <name evidence="6" type="ORF">UBRO_04513</name>
</gene>
<dbReference type="Proteomes" id="UP000179920">
    <property type="component" value="Chromosome VII"/>
</dbReference>
<proteinExistence type="predicted"/>
<dbReference type="Pfam" id="PF00752">
    <property type="entry name" value="XPG_N"/>
    <property type="match status" value="1"/>
</dbReference>
<evidence type="ECO:0000259" key="4">
    <source>
        <dbReference type="SMART" id="SM00484"/>
    </source>
</evidence>
<feature type="compositionally biased region" description="Acidic residues" evidence="3">
    <location>
        <begin position="543"/>
        <end position="554"/>
    </location>
</feature>
<reference evidence="8" key="1">
    <citation type="submission" date="2016-04" db="EMBL/GenBank/DDBJ databases">
        <authorList>
            <person name="Guldener U."/>
            <person name="Guldener U."/>
        </authorList>
    </citation>
    <scope>NUCLEOTIDE SEQUENCE [LARGE SCALE GENOMIC DNA]</scope>
    <source>
        <strain evidence="8">UB2112</strain>
    </source>
</reference>
<dbReference type="Pfam" id="PF00867">
    <property type="entry name" value="XPG_I"/>
    <property type="match status" value="1"/>
</dbReference>
<dbReference type="EMBL" id="LT558123">
    <property type="protein sequence ID" value="SAM82461.1"/>
    <property type="molecule type" value="Genomic_DNA"/>
</dbReference>
<dbReference type="InterPro" id="IPR006086">
    <property type="entry name" value="XPG-I_dom"/>
</dbReference>
<dbReference type="CDD" id="cd09870">
    <property type="entry name" value="PIN_YEN1"/>
    <property type="match status" value="1"/>
</dbReference>
<dbReference type="InterPro" id="IPR036279">
    <property type="entry name" value="5-3_exonuclease_C_sf"/>
</dbReference>
<dbReference type="Gene3D" id="3.40.50.1010">
    <property type="entry name" value="5'-nuclease"/>
    <property type="match status" value="2"/>
</dbReference>
<accession>A0A1K0H4M0</accession>
<evidence type="ECO:0000313" key="6">
    <source>
        <dbReference type="EMBL" id="SAM82461.1"/>
    </source>
</evidence>
<protein>
    <recommendedName>
        <fullName evidence="10">XPG-I domain-containing protein</fullName>
    </recommendedName>
</protein>
<dbReference type="EMBL" id="ULHB01000073">
    <property type="protein sequence ID" value="SYW80425.1"/>
    <property type="molecule type" value="Genomic_DNA"/>
</dbReference>
<evidence type="ECO:0000313" key="7">
    <source>
        <dbReference type="EMBL" id="SYW80425.1"/>
    </source>
</evidence>
<evidence type="ECO:0000313" key="9">
    <source>
        <dbReference type="Proteomes" id="UP000658997"/>
    </source>
</evidence>
<dbReference type="PANTHER" id="PTHR11081">
    <property type="entry name" value="FLAP ENDONUCLEASE FAMILY MEMBER"/>
    <property type="match status" value="1"/>
</dbReference>
<dbReference type="GO" id="GO:0017108">
    <property type="term" value="F:5'-flap endonuclease activity"/>
    <property type="evidence" value="ECO:0007669"/>
    <property type="project" value="TreeGrafter"/>
</dbReference>
<dbReference type="AlphaFoldDB" id="A0A1K0H4M0"/>
<evidence type="ECO:0000256" key="1">
    <source>
        <dbReference type="ARBA" id="ARBA00022722"/>
    </source>
</evidence>
<reference evidence="6" key="2">
    <citation type="submission" date="2016-04" db="EMBL/GenBank/DDBJ databases">
        <authorList>
            <person name="Evans L.H."/>
            <person name="Alamgir A."/>
            <person name="Owens N."/>
            <person name="Weber N.D."/>
            <person name="Virtaneva K."/>
            <person name="Barbian K."/>
            <person name="Babar A."/>
            <person name="Rosenke K."/>
        </authorList>
    </citation>
    <scope>NUCLEOTIDE SEQUENCE</scope>
    <source>
        <strain evidence="6">UB2112</strain>
    </source>
</reference>
<feature type="region of interest" description="Disordered" evidence="3">
    <location>
        <begin position="824"/>
        <end position="846"/>
    </location>
</feature>
<feature type="domain" description="XPG-I" evidence="4">
    <location>
        <begin position="112"/>
        <end position="193"/>
    </location>
</feature>
<evidence type="ECO:0000256" key="2">
    <source>
        <dbReference type="ARBA" id="ARBA00022801"/>
    </source>
</evidence>
<dbReference type="PRINTS" id="PR00853">
    <property type="entry name" value="XPGRADSUPER"/>
</dbReference>
<feature type="region of interest" description="Disordered" evidence="3">
    <location>
        <begin position="598"/>
        <end position="812"/>
    </location>
</feature>
<dbReference type="Proteomes" id="UP000658997">
    <property type="component" value="Unassembled WGS sequence"/>
</dbReference>
<dbReference type="InterPro" id="IPR006085">
    <property type="entry name" value="XPG_DNA_repair_N"/>
</dbReference>
<evidence type="ECO:0000256" key="3">
    <source>
        <dbReference type="SAM" id="MobiDB-lite"/>
    </source>
</evidence>
<dbReference type="OrthoDB" id="2959108at2759"/>
<feature type="domain" description="XPG N-terminal" evidence="5">
    <location>
        <begin position="1"/>
        <end position="105"/>
    </location>
</feature>
<dbReference type="InterPro" id="IPR006084">
    <property type="entry name" value="XPG/Rad2"/>
</dbReference>
<feature type="compositionally biased region" description="Polar residues" evidence="3">
    <location>
        <begin position="739"/>
        <end position="748"/>
    </location>
</feature>
<evidence type="ECO:0000313" key="8">
    <source>
        <dbReference type="Proteomes" id="UP000179920"/>
    </source>
</evidence>
<name>A0A1K0H4M0_9BASI</name>